<evidence type="ECO:0000256" key="5">
    <source>
        <dbReference type="ARBA" id="ARBA00023004"/>
    </source>
</evidence>
<dbReference type="Pfam" id="PF02754">
    <property type="entry name" value="CCG"/>
    <property type="match status" value="2"/>
</dbReference>
<dbReference type="EMBL" id="JMIY01000002">
    <property type="protein sequence ID" value="KCZ72471.1"/>
    <property type="molecule type" value="Genomic_DNA"/>
</dbReference>
<dbReference type="GO" id="GO:0046872">
    <property type="term" value="F:metal ion binding"/>
    <property type="evidence" value="ECO:0007669"/>
    <property type="project" value="UniProtKB-KW"/>
</dbReference>
<dbReference type="GO" id="GO:0005886">
    <property type="term" value="C:plasma membrane"/>
    <property type="evidence" value="ECO:0007669"/>
    <property type="project" value="TreeGrafter"/>
</dbReference>
<dbReference type="GO" id="GO:0051539">
    <property type="term" value="F:4 iron, 4 sulfur cluster binding"/>
    <property type="evidence" value="ECO:0007669"/>
    <property type="project" value="UniProtKB-KW"/>
</dbReference>
<dbReference type="InterPro" id="IPR009051">
    <property type="entry name" value="Helical_ferredxn"/>
</dbReference>
<evidence type="ECO:0000313" key="8">
    <source>
        <dbReference type="EMBL" id="KCZ72471.1"/>
    </source>
</evidence>
<keyword evidence="9" id="KW-1185">Reference proteome</keyword>
<evidence type="ECO:0000313" key="9">
    <source>
        <dbReference type="Proteomes" id="UP000027153"/>
    </source>
</evidence>
<sequence length="344" mass="39524">MEPEIRDAVKCSGCNVCLNECPVYEYYHCEAFGSRGKMDMLRLWQSGLIKIEDMQNIFEACTICKRCENVCTQGIETSPIFRDMRHHLIQNKIKNPDIEAVKVRINKTGSPYNNDRTIIVPDGYTVNRKDTLLWLGCTIRHLGLAERWLKFLVRINYMPVILETENCCGSFLNNCGYSDDYRKVMDKNIEILSQYKNIIALCPSCYSAFKNDGRLNNVFFITTVLDRFKDRLHISKSLKKPVLLFEPCHLRNSFPGERYTDVIQEIFNKDKYDYILSSDIFGAKCCGSGGGLFISSSDIPVKNTRRILEETDACSVVTLCPFCFRSFSNVTDDVKQVVDVFLIN</sequence>
<protein>
    <submittedName>
        <fullName evidence="8">Fe-S oxidoreductase</fullName>
    </submittedName>
</protein>
<evidence type="ECO:0000256" key="4">
    <source>
        <dbReference type="ARBA" id="ARBA00023002"/>
    </source>
</evidence>
<organism evidence="8 9">
    <name type="scientific">Candidatus Methanoperedens nitratireducens</name>
    <dbReference type="NCBI Taxonomy" id="1392998"/>
    <lineage>
        <taxon>Archaea</taxon>
        <taxon>Methanobacteriati</taxon>
        <taxon>Methanobacteriota</taxon>
        <taxon>Stenosarchaea group</taxon>
        <taxon>Methanomicrobia</taxon>
        <taxon>Methanosarcinales</taxon>
        <taxon>ANME-2 cluster</taxon>
        <taxon>Candidatus Methanoperedentaceae</taxon>
        <taxon>Candidatus Methanoperedens</taxon>
    </lineage>
</organism>
<accession>A0A062V014</accession>
<comment type="similarity">
    <text evidence="1">Belongs to the HdrC family.</text>
</comment>
<evidence type="ECO:0000256" key="2">
    <source>
        <dbReference type="ARBA" id="ARBA00022485"/>
    </source>
</evidence>
<keyword evidence="4" id="KW-0560">Oxidoreductase</keyword>
<dbReference type="AlphaFoldDB" id="A0A062V014"/>
<comment type="caution">
    <text evidence="8">The sequence shown here is derived from an EMBL/GenBank/DDBJ whole genome shotgun (WGS) entry which is preliminary data.</text>
</comment>
<evidence type="ECO:0000256" key="3">
    <source>
        <dbReference type="ARBA" id="ARBA00022723"/>
    </source>
</evidence>
<name>A0A062V014_9EURY</name>
<dbReference type="PROSITE" id="PS00198">
    <property type="entry name" value="4FE4S_FER_1"/>
    <property type="match status" value="1"/>
</dbReference>
<evidence type="ECO:0000256" key="1">
    <source>
        <dbReference type="ARBA" id="ARBA00007097"/>
    </source>
</evidence>
<dbReference type="SUPFAM" id="SSF46548">
    <property type="entry name" value="alpha-helical ferredoxin"/>
    <property type="match status" value="1"/>
</dbReference>
<dbReference type="InterPro" id="IPR051460">
    <property type="entry name" value="HdrC_iron-sulfur_subunit"/>
</dbReference>
<evidence type="ECO:0000259" key="7">
    <source>
        <dbReference type="PROSITE" id="PS51379"/>
    </source>
</evidence>
<keyword evidence="3" id="KW-0479">Metal-binding</keyword>
<proteinExistence type="inferred from homology"/>
<dbReference type="Pfam" id="PF13183">
    <property type="entry name" value="Fer4_8"/>
    <property type="match status" value="1"/>
</dbReference>
<evidence type="ECO:0000256" key="6">
    <source>
        <dbReference type="ARBA" id="ARBA00023014"/>
    </source>
</evidence>
<dbReference type="InterPro" id="IPR017896">
    <property type="entry name" value="4Fe4S_Fe-S-bd"/>
</dbReference>
<dbReference type="PANTHER" id="PTHR43255:SF1">
    <property type="entry name" value="IRON-SULFUR-BINDING OXIDOREDUCTASE FADF-RELATED"/>
    <property type="match status" value="1"/>
</dbReference>
<dbReference type="PANTHER" id="PTHR43255">
    <property type="entry name" value="IRON-SULFUR-BINDING OXIDOREDUCTASE FADF-RELATED-RELATED"/>
    <property type="match status" value="1"/>
</dbReference>
<keyword evidence="2" id="KW-0004">4Fe-4S</keyword>
<dbReference type="OrthoDB" id="42878at2157"/>
<dbReference type="Gene3D" id="1.10.1060.10">
    <property type="entry name" value="Alpha-helical ferredoxin"/>
    <property type="match status" value="1"/>
</dbReference>
<keyword evidence="5" id="KW-0408">Iron</keyword>
<dbReference type="GO" id="GO:0016491">
    <property type="term" value="F:oxidoreductase activity"/>
    <property type="evidence" value="ECO:0007669"/>
    <property type="project" value="UniProtKB-KW"/>
</dbReference>
<dbReference type="InterPro" id="IPR004017">
    <property type="entry name" value="Cys_rich_dom"/>
</dbReference>
<keyword evidence="6" id="KW-0411">Iron-sulfur</keyword>
<dbReference type="PROSITE" id="PS51379">
    <property type="entry name" value="4FE4S_FER_2"/>
    <property type="match status" value="1"/>
</dbReference>
<feature type="domain" description="4Fe-4S ferredoxin-type" evidence="7">
    <location>
        <begin position="1"/>
        <end position="32"/>
    </location>
</feature>
<reference evidence="8 9" key="1">
    <citation type="journal article" date="2013" name="Nature">
        <title>Anaerobic oxidation of methane coupled to nitrate reduction in a novel archaeal lineage.</title>
        <authorList>
            <person name="Haroon M.F."/>
            <person name="Hu S."/>
            <person name="Shi Y."/>
            <person name="Imelfort M."/>
            <person name="Keller J."/>
            <person name="Hugenholtz P."/>
            <person name="Yuan Z."/>
            <person name="Tyson G.W."/>
        </authorList>
    </citation>
    <scope>NUCLEOTIDE SEQUENCE [LARGE SCALE GENOMIC DNA]</scope>
    <source>
        <strain evidence="8 9">ANME-2d</strain>
    </source>
</reference>
<dbReference type="Proteomes" id="UP000027153">
    <property type="component" value="Unassembled WGS sequence"/>
</dbReference>
<dbReference type="RefSeq" id="WP_048089382.1">
    <property type="nucleotide sequence ID" value="NZ_JMIY01000002.1"/>
</dbReference>
<gene>
    <name evidence="8" type="ORF">ANME2D_00898</name>
</gene>
<dbReference type="InterPro" id="IPR017900">
    <property type="entry name" value="4Fe4S_Fe_S_CS"/>
</dbReference>